<feature type="chain" id="PRO_5043447927" evidence="1">
    <location>
        <begin position="27"/>
        <end position="901"/>
    </location>
</feature>
<evidence type="ECO:0000313" key="2">
    <source>
        <dbReference type="EMBL" id="XBH18344.1"/>
    </source>
</evidence>
<reference evidence="2" key="1">
    <citation type="submission" date="2023-03" db="EMBL/GenBank/DDBJ databases">
        <title>Edaphobacter sp.</title>
        <authorList>
            <person name="Huber K.J."/>
            <person name="Papendorf J."/>
            <person name="Pilke C."/>
            <person name="Bunk B."/>
            <person name="Sproeer C."/>
            <person name="Pester M."/>
        </authorList>
    </citation>
    <scope>NUCLEOTIDE SEQUENCE</scope>
    <source>
        <strain evidence="2">DSM 110680</strain>
    </source>
</reference>
<evidence type="ECO:0000256" key="1">
    <source>
        <dbReference type="SAM" id="SignalP"/>
    </source>
</evidence>
<protein>
    <submittedName>
        <fullName evidence="2">Amylo-alpha-1,6-glucosidase</fullName>
    </submittedName>
</protein>
<dbReference type="GO" id="GO:0005975">
    <property type="term" value="P:carbohydrate metabolic process"/>
    <property type="evidence" value="ECO:0007669"/>
    <property type="project" value="InterPro"/>
</dbReference>
<dbReference type="EMBL" id="CP121196">
    <property type="protein sequence ID" value="XBH18344.1"/>
    <property type="molecule type" value="Genomic_DNA"/>
</dbReference>
<name>A0AAU7DL12_9BACT</name>
<keyword evidence="1" id="KW-0732">Signal</keyword>
<organism evidence="2">
    <name type="scientific">Telmatobacter sp. DSM 110680</name>
    <dbReference type="NCBI Taxonomy" id="3036704"/>
    <lineage>
        <taxon>Bacteria</taxon>
        <taxon>Pseudomonadati</taxon>
        <taxon>Acidobacteriota</taxon>
        <taxon>Terriglobia</taxon>
        <taxon>Terriglobales</taxon>
        <taxon>Acidobacteriaceae</taxon>
        <taxon>Telmatobacter</taxon>
    </lineage>
</organism>
<accession>A0AAU7DL12</accession>
<proteinExistence type="predicted"/>
<dbReference type="RefSeq" id="WP_348263568.1">
    <property type="nucleotide sequence ID" value="NZ_CP121196.1"/>
</dbReference>
<dbReference type="Gene3D" id="1.50.10.10">
    <property type="match status" value="1"/>
</dbReference>
<dbReference type="AlphaFoldDB" id="A0AAU7DL12"/>
<dbReference type="InterPro" id="IPR012341">
    <property type="entry name" value="6hp_glycosidase-like_sf"/>
</dbReference>
<dbReference type="SUPFAM" id="SSF48208">
    <property type="entry name" value="Six-hairpin glycosidases"/>
    <property type="match status" value="1"/>
</dbReference>
<gene>
    <name evidence="2" type="ORF">P8935_03190</name>
</gene>
<feature type="signal peptide" evidence="1">
    <location>
        <begin position="1"/>
        <end position="26"/>
    </location>
</feature>
<sequence>MVCSTRFISLATQAGLILLFSFPAAVRSQGALPTFSSIPTIPFDSAAPVIRAHSETEKPFTVAGERGVILGQQNGTFETWVLPVKLLSHLTIEADIEGYTVPIDVNQQAAEIEVRPDRTVITYSHIGFTVRQIMFSPNDAPEGTGPVVLFEFDCVHPTEFIFRFTPELRWMWPERNEGVPGVEWVAGPNAAPKAKEPGPSGSISGTPLPNHGYYVLHADYPDLAGAITIPGAQPGIIAPYQERPQVHPVEFHLHIDPSRDHGRLFPLLMAAGMNKASATNDALGLTLAKLNASIADLYAAHADGYKKLLADSTSISTPDKALNEAFQWAVVSIEQLRAHPVDAHSIPTDETALVAGYYASGDSARPGFGWFFGRDALYTLFAVNGYGDFSLSKSELEFLIKRQRDDGKIMHEYSQTAAAIDWRSFPYMYAAADATPLFLLAVTDYVRSSGDTAFLAAHRDAIEKAWEFETSHADANGIYANTQGTGWVESWPGGMPHQEVYLAFLDQQASGAMAQLEDMLHDSQKSTAARSRAEAIAKTIETQFYDKEKSCYAFNRNADGSLDRTSTVYPSLAWWSGKGLAGASSIPTQTGTCLEQFAGHALNTDWGLRDVANDEKIYDGMSYHQGSVWPLFTGWAALAEYRANQPLAGYQLLMENANLTNAQDLGAVTELLSGDFFVPFGRSTSHQLWSSAMVITPTLRGLFGIEIDAQTKTITVNPHLPANWPKAEVKNIQVPGGTLGLSFTKEGETLIMFLEQSGVNGWKVHTDSHNARPDPIRRSAFDFPLSPVRVTFLDDRLATAGAGTSIARVVHEEWNSRSVALQVEGPAGSSANFLVSQRDGKTPGLQVSGGLSNHAESGKPGALLTSLGIGDPVNAPPFASTLQINFPPGEGWKTITVTLAW</sequence>
<dbReference type="InterPro" id="IPR008928">
    <property type="entry name" value="6-hairpin_glycosidase_sf"/>
</dbReference>